<name>A0ABW3HMN7_9BACL</name>
<protein>
    <recommendedName>
        <fullName evidence="3">YtxH domain-containing protein</fullName>
    </recommendedName>
</protein>
<dbReference type="RefSeq" id="WP_377562591.1">
    <property type="nucleotide sequence ID" value="NZ_JBHTJZ010000005.1"/>
</dbReference>
<reference evidence="2" key="1">
    <citation type="journal article" date="2019" name="Int. J. Syst. Evol. Microbiol.">
        <title>The Global Catalogue of Microorganisms (GCM) 10K type strain sequencing project: providing services to taxonomists for standard genome sequencing and annotation.</title>
        <authorList>
            <consortium name="The Broad Institute Genomics Platform"/>
            <consortium name="The Broad Institute Genome Sequencing Center for Infectious Disease"/>
            <person name="Wu L."/>
            <person name="Ma J."/>
        </authorList>
    </citation>
    <scope>NUCLEOTIDE SEQUENCE [LARGE SCALE GENOMIC DNA]</scope>
    <source>
        <strain evidence="2">CCUG 59129</strain>
    </source>
</reference>
<evidence type="ECO:0000313" key="2">
    <source>
        <dbReference type="Proteomes" id="UP001596989"/>
    </source>
</evidence>
<evidence type="ECO:0000313" key="1">
    <source>
        <dbReference type="EMBL" id="MFD0958786.1"/>
    </source>
</evidence>
<comment type="caution">
    <text evidence="1">The sequence shown here is derived from an EMBL/GenBank/DDBJ whole genome shotgun (WGS) entry which is preliminary data.</text>
</comment>
<dbReference type="EMBL" id="JBHTJZ010000005">
    <property type="protein sequence ID" value="MFD0958786.1"/>
    <property type="molecule type" value="Genomic_DNA"/>
</dbReference>
<evidence type="ECO:0008006" key="3">
    <source>
        <dbReference type="Google" id="ProtNLM"/>
    </source>
</evidence>
<sequence>MRMSSFMLGGLLGAMAAMYATRRRPELMARACNAMTDAGAAMAGKAMSMWLNADRKKAAAEAPKPADDTAERSGVAWEQIEAIISSDPAVKKEVDKIKAASSGITH</sequence>
<proteinExistence type="predicted"/>
<organism evidence="1 2">
    <name type="scientific">Paenibacillus chungangensis</name>
    <dbReference type="NCBI Taxonomy" id="696535"/>
    <lineage>
        <taxon>Bacteria</taxon>
        <taxon>Bacillati</taxon>
        <taxon>Bacillota</taxon>
        <taxon>Bacilli</taxon>
        <taxon>Bacillales</taxon>
        <taxon>Paenibacillaceae</taxon>
        <taxon>Paenibacillus</taxon>
    </lineage>
</organism>
<accession>A0ABW3HMN7</accession>
<keyword evidence="2" id="KW-1185">Reference proteome</keyword>
<dbReference type="Proteomes" id="UP001596989">
    <property type="component" value="Unassembled WGS sequence"/>
</dbReference>
<gene>
    <name evidence="1" type="ORF">ACFQ2I_05220</name>
</gene>